<feature type="transmembrane region" description="Helical" evidence="9">
    <location>
        <begin position="364"/>
        <end position="383"/>
    </location>
</feature>
<dbReference type="InterPro" id="IPR038076">
    <property type="entry name" value="MgtE_N_sf"/>
</dbReference>
<dbReference type="GO" id="GO:0046872">
    <property type="term" value="F:metal ion binding"/>
    <property type="evidence" value="ECO:0007669"/>
    <property type="project" value="UniProtKB-KW"/>
</dbReference>
<evidence type="ECO:0000256" key="6">
    <source>
        <dbReference type="ARBA" id="ARBA00022989"/>
    </source>
</evidence>
<keyword evidence="7 9" id="KW-0472">Membrane</keyword>
<dbReference type="Gene3D" id="3.10.580.10">
    <property type="entry name" value="CBS-domain"/>
    <property type="match status" value="1"/>
</dbReference>
<evidence type="ECO:0000256" key="8">
    <source>
        <dbReference type="PROSITE-ProRule" id="PRU00703"/>
    </source>
</evidence>
<proteinExistence type="inferred from homology"/>
<keyword evidence="4 9" id="KW-0812">Transmembrane</keyword>
<dbReference type="InterPro" id="IPR000644">
    <property type="entry name" value="CBS_dom"/>
</dbReference>
<comment type="subunit">
    <text evidence="9">Homodimer.</text>
</comment>
<keyword evidence="9" id="KW-0479">Metal-binding</keyword>
<dbReference type="GO" id="GO:0005886">
    <property type="term" value="C:plasma membrane"/>
    <property type="evidence" value="ECO:0007669"/>
    <property type="project" value="UniProtKB-SubCell"/>
</dbReference>
<evidence type="ECO:0000313" key="11">
    <source>
        <dbReference type="EMBL" id="KKB41705.1"/>
    </source>
</evidence>
<dbReference type="CDD" id="cd04606">
    <property type="entry name" value="CBS_pair_Mg_transporter"/>
    <property type="match status" value="1"/>
</dbReference>
<dbReference type="PROSITE" id="PS51371">
    <property type="entry name" value="CBS"/>
    <property type="match status" value="2"/>
</dbReference>
<dbReference type="Pfam" id="PF03448">
    <property type="entry name" value="MgtE_N"/>
    <property type="match status" value="1"/>
</dbReference>
<organism evidence="11 12">
    <name type="scientific">Bacillus thermotolerans</name>
    <name type="common">Quasibacillus thermotolerans</name>
    <dbReference type="NCBI Taxonomy" id="1221996"/>
    <lineage>
        <taxon>Bacteria</taxon>
        <taxon>Bacillati</taxon>
        <taxon>Bacillota</taxon>
        <taxon>Bacilli</taxon>
        <taxon>Bacillales</taxon>
        <taxon>Bacillaceae</taxon>
        <taxon>Bacillus</taxon>
    </lineage>
</organism>
<evidence type="ECO:0000259" key="10">
    <source>
        <dbReference type="PROSITE" id="PS51371"/>
    </source>
</evidence>
<dbReference type="InterPro" id="IPR036739">
    <property type="entry name" value="SLC41_membr_dom_sf"/>
</dbReference>
<dbReference type="Gene3D" id="1.25.60.10">
    <property type="entry name" value="MgtE N-terminal domain-like"/>
    <property type="match status" value="1"/>
</dbReference>
<sequence>MEVLTLKNIEKDTLLIVEMLKEEKYQEINDMLTGKRPYDLASLFQSIPDKHRAAMLEHLDEAVIASMITRFNHMNQLELLGKVGPVRANKILSLLDTDVLSSLLRHFPKTDLDRFLSEMNEEKARYLQEMISYPPNTAGSMMTDRYLSVHLHDTVAEAVEKAKVHAVYSETLFLIYVLDETGKLAGTVSYRDLVIAEGNEIIENIMFRQVLSVSPNTKKTEIHRLLQKYDFSAIPVADAENRLLGVIAFDDMMQLVIQETNEDIGKLAAVDKEIDFDTKPAIAAKRRLPWLIILLFIGLVSGNIISAFEETLEQAVALAFFMPLIAGMTGNTGTQSLAVVVRGLSEQDIDGKTIIKLILRECKVSLLIGLVCGGMIFLIAFIWQGNMYLGIVVGSSLFLTLILGTLAGTIVPLILDKFNFDPAVASGPLITTVNDIFSLSCTFPSRLSS</sequence>
<reference evidence="11" key="1">
    <citation type="submission" date="2015-02" db="EMBL/GenBank/DDBJ databases">
        <title>Genome Assembly of Bacillaceae bacterium MTCC 8252.</title>
        <authorList>
            <person name="Verma A."/>
            <person name="Khatri I."/>
            <person name="Mual P."/>
            <person name="Subramanian S."/>
            <person name="Krishnamurthi S."/>
        </authorList>
    </citation>
    <scope>NUCLEOTIDE SEQUENCE [LARGE SCALE GENOMIC DNA]</scope>
    <source>
        <strain evidence="11">MTCC 8252</strain>
    </source>
</reference>
<dbReference type="PANTHER" id="PTHR43773:SF1">
    <property type="entry name" value="MAGNESIUM TRANSPORTER MGTE"/>
    <property type="match status" value="1"/>
</dbReference>
<dbReference type="Proteomes" id="UP000031563">
    <property type="component" value="Unassembled WGS sequence"/>
</dbReference>
<dbReference type="Pfam" id="PF00571">
    <property type="entry name" value="CBS"/>
    <property type="match status" value="2"/>
</dbReference>
<keyword evidence="5 9" id="KW-0460">Magnesium</keyword>
<gene>
    <name evidence="11" type="ORF">QY95_00512</name>
</gene>
<evidence type="ECO:0000256" key="5">
    <source>
        <dbReference type="ARBA" id="ARBA00022842"/>
    </source>
</evidence>
<dbReference type="Gene3D" id="1.10.357.20">
    <property type="entry name" value="SLC41 divalent cation transporters, integral membrane domain"/>
    <property type="match status" value="1"/>
</dbReference>
<evidence type="ECO:0000313" key="12">
    <source>
        <dbReference type="Proteomes" id="UP000031563"/>
    </source>
</evidence>
<name>A0A0F5I8T3_BACTR</name>
<dbReference type="InterPro" id="IPR006667">
    <property type="entry name" value="SLC41_membr_dom"/>
</dbReference>
<dbReference type="InterPro" id="IPR006668">
    <property type="entry name" value="Mg_transptr_MgtE_intracell_dom"/>
</dbReference>
<dbReference type="SUPFAM" id="SSF158791">
    <property type="entry name" value="MgtE N-terminal domain-like"/>
    <property type="match status" value="1"/>
</dbReference>
<comment type="caution">
    <text evidence="11">The sequence shown here is derived from an EMBL/GenBank/DDBJ whole genome shotgun (WGS) entry which is preliminary data.</text>
</comment>
<dbReference type="InterPro" id="IPR046342">
    <property type="entry name" value="CBS_dom_sf"/>
</dbReference>
<evidence type="ECO:0000256" key="3">
    <source>
        <dbReference type="ARBA" id="ARBA00022448"/>
    </source>
</evidence>
<dbReference type="SMART" id="SM00116">
    <property type="entry name" value="CBS"/>
    <property type="match status" value="2"/>
</dbReference>
<dbReference type="SUPFAM" id="SSF54631">
    <property type="entry name" value="CBS-domain pair"/>
    <property type="match status" value="1"/>
</dbReference>
<evidence type="ECO:0000256" key="9">
    <source>
        <dbReference type="RuleBase" id="RU362011"/>
    </source>
</evidence>
<keyword evidence="12" id="KW-1185">Reference proteome</keyword>
<comment type="similarity">
    <text evidence="2 9">Belongs to the SLC41A transporter family.</text>
</comment>
<keyword evidence="8" id="KW-0129">CBS domain</keyword>
<dbReference type="GO" id="GO:0015095">
    <property type="term" value="F:magnesium ion transmembrane transporter activity"/>
    <property type="evidence" value="ECO:0007669"/>
    <property type="project" value="UniProtKB-UniRule"/>
</dbReference>
<dbReference type="SMART" id="SM00924">
    <property type="entry name" value="MgtE_N"/>
    <property type="match status" value="1"/>
</dbReference>
<dbReference type="EMBL" id="JWIR02000019">
    <property type="protein sequence ID" value="KKB41705.1"/>
    <property type="molecule type" value="Genomic_DNA"/>
</dbReference>
<keyword evidence="9" id="KW-1003">Cell membrane</keyword>
<keyword evidence="3 9" id="KW-0813">Transport</keyword>
<evidence type="ECO:0000256" key="2">
    <source>
        <dbReference type="ARBA" id="ARBA00009749"/>
    </source>
</evidence>
<evidence type="ECO:0000256" key="7">
    <source>
        <dbReference type="ARBA" id="ARBA00023136"/>
    </source>
</evidence>
<comment type="caution">
    <text evidence="9">Lacks conserved residue(s) required for the propagation of feature annotation.</text>
</comment>
<protein>
    <recommendedName>
        <fullName evidence="9">Magnesium transporter MgtE</fullName>
    </recommendedName>
</protein>
<evidence type="ECO:0000256" key="1">
    <source>
        <dbReference type="ARBA" id="ARBA00004141"/>
    </source>
</evidence>
<dbReference type="AlphaFoldDB" id="A0A0F5I8T3"/>
<feature type="transmembrane region" description="Helical" evidence="9">
    <location>
        <begin position="389"/>
        <end position="415"/>
    </location>
</feature>
<dbReference type="SUPFAM" id="SSF161093">
    <property type="entry name" value="MgtE membrane domain-like"/>
    <property type="match status" value="1"/>
</dbReference>
<feature type="domain" description="CBS" evidence="10">
    <location>
        <begin position="142"/>
        <end position="203"/>
    </location>
</feature>
<dbReference type="Pfam" id="PF01769">
    <property type="entry name" value="MgtE"/>
    <property type="match status" value="1"/>
</dbReference>
<evidence type="ECO:0000256" key="4">
    <source>
        <dbReference type="ARBA" id="ARBA00022692"/>
    </source>
</evidence>
<dbReference type="NCBIfam" id="TIGR00400">
    <property type="entry name" value="mgtE"/>
    <property type="match status" value="1"/>
</dbReference>
<keyword evidence="6 9" id="KW-1133">Transmembrane helix</keyword>
<comment type="subcellular location">
    <subcellularLocation>
        <location evidence="9">Cell membrane</location>
        <topology evidence="9">Multi-pass membrane protein</topology>
    </subcellularLocation>
    <subcellularLocation>
        <location evidence="1">Membrane</location>
        <topology evidence="1">Multi-pass membrane protein</topology>
    </subcellularLocation>
</comment>
<feature type="transmembrane region" description="Helical" evidence="9">
    <location>
        <begin position="320"/>
        <end position="344"/>
    </location>
</feature>
<dbReference type="InterPro" id="IPR006669">
    <property type="entry name" value="MgtE_transporter"/>
</dbReference>
<comment type="function">
    <text evidence="9">Acts as a magnesium transporter.</text>
</comment>
<feature type="transmembrane region" description="Helical" evidence="9">
    <location>
        <begin position="288"/>
        <end position="308"/>
    </location>
</feature>
<dbReference type="STRING" id="1221996.QY95_00512"/>
<feature type="domain" description="CBS" evidence="10">
    <location>
        <begin position="206"/>
        <end position="264"/>
    </location>
</feature>
<dbReference type="PANTHER" id="PTHR43773">
    <property type="entry name" value="MAGNESIUM TRANSPORTER MGTE"/>
    <property type="match status" value="1"/>
</dbReference>
<accession>A0A0F5I8T3</accession>